<proteinExistence type="predicted"/>
<dbReference type="EMBL" id="CAVNYO010000465">
    <property type="protein sequence ID" value="CAK5282997.1"/>
    <property type="molecule type" value="Genomic_DNA"/>
</dbReference>
<name>A0AAD2HW89_9AGAR</name>
<dbReference type="AlphaFoldDB" id="A0AAD2HW89"/>
<comment type="caution">
    <text evidence="1">The sequence shown here is derived from an EMBL/GenBank/DDBJ whole genome shotgun (WGS) entry which is preliminary data.</text>
</comment>
<organism evidence="1 2">
    <name type="scientific">Mycena citricolor</name>
    <dbReference type="NCBI Taxonomy" id="2018698"/>
    <lineage>
        <taxon>Eukaryota</taxon>
        <taxon>Fungi</taxon>
        <taxon>Dikarya</taxon>
        <taxon>Basidiomycota</taxon>
        <taxon>Agaricomycotina</taxon>
        <taxon>Agaricomycetes</taxon>
        <taxon>Agaricomycetidae</taxon>
        <taxon>Agaricales</taxon>
        <taxon>Marasmiineae</taxon>
        <taxon>Mycenaceae</taxon>
        <taxon>Mycena</taxon>
    </lineage>
</organism>
<sequence length="236" mass="26673">MNGRKRQRIGIDAHGRFIVSVKWSIVAFGRQRYTRAPTVSPTIRGIELLLLLVQGHRQRHLIRRSRGQRRRRWGAHIPGEIKSARIQVERVRILGHRHRHIRTISIGNVGVVQKFGTRRRRVCERPVGGSLALGQRVFGASAHIEFIHRVSELVAFLPLQQQRCDILRSLLLHLVLDRPRGVVIAVGVRADGRARFAVDGSELVVGVHDLVFRLGVLRLLLPCGLLAQRQRAPDGA</sequence>
<gene>
    <name evidence="1" type="ORF">MYCIT1_LOCUS35204</name>
</gene>
<evidence type="ECO:0000313" key="2">
    <source>
        <dbReference type="Proteomes" id="UP001295794"/>
    </source>
</evidence>
<evidence type="ECO:0000313" key="1">
    <source>
        <dbReference type="EMBL" id="CAK5282997.1"/>
    </source>
</evidence>
<accession>A0AAD2HW89</accession>
<reference evidence="1" key="1">
    <citation type="submission" date="2023-11" db="EMBL/GenBank/DDBJ databases">
        <authorList>
            <person name="De Vega J J."/>
            <person name="De Vega J J."/>
        </authorList>
    </citation>
    <scope>NUCLEOTIDE SEQUENCE</scope>
</reference>
<keyword evidence="2" id="KW-1185">Reference proteome</keyword>
<dbReference type="Proteomes" id="UP001295794">
    <property type="component" value="Unassembled WGS sequence"/>
</dbReference>
<protein>
    <submittedName>
        <fullName evidence="1">Uncharacterized protein</fullName>
    </submittedName>
</protein>